<evidence type="ECO:0000256" key="4">
    <source>
        <dbReference type="ARBA" id="ARBA00022827"/>
    </source>
</evidence>
<dbReference type="InterPro" id="IPR023753">
    <property type="entry name" value="FAD/NAD-binding_dom"/>
</dbReference>
<evidence type="ECO:0000256" key="3">
    <source>
        <dbReference type="ARBA" id="ARBA00022630"/>
    </source>
</evidence>
<dbReference type="Proteomes" id="UP001232156">
    <property type="component" value="Unassembled WGS sequence"/>
</dbReference>
<feature type="domain" description="Pyridine nucleotide-disulphide oxidoreductase dimerisation" evidence="5">
    <location>
        <begin position="348"/>
        <end position="451"/>
    </location>
</feature>
<keyword evidence="8" id="KW-1185">Reference proteome</keyword>
<dbReference type="RefSeq" id="WP_347287459.1">
    <property type="nucleotide sequence ID" value="NZ_JAUZQE010000037.1"/>
</dbReference>
<dbReference type="InterPro" id="IPR036324">
    <property type="entry name" value="Mn/Fe_SOD_N_sf"/>
</dbReference>
<comment type="cofactor">
    <cofactor evidence="1">
        <name>FAD</name>
        <dbReference type="ChEBI" id="CHEBI:57692"/>
    </cofactor>
</comment>
<dbReference type="PANTHER" id="PTHR43014:SF4">
    <property type="entry name" value="PYRIDINE NUCLEOTIDE-DISULFIDE OXIDOREDUCTASE RCLA-RELATED"/>
    <property type="match status" value="1"/>
</dbReference>
<proteinExistence type="inferred from homology"/>
<dbReference type="Gene3D" id="1.10.287.990">
    <property type="entry name" value="Fe,Mn superoxide dismutase (SOD) domain"/>
    <property type="match status" value="1"/>
</dbReference>
<evidence type="ECO:0000313" key="8">
    <source>
        <dbReference type="Proteomes" id="UP001232156"/>
    </source>
</evidence>
<dbReference type="PANTHER" id="PTHR43014">
    <property type="entry name" value="MERCURIC REDUCTASE"/>
    <property type="match status" value="1"/>
</dbReference>
<dbReference type="Pfam" id="PF02852">
    <property type="entry name" value="Pyr_redox_dim"/>
    <property type="match status" value="1"/>
</dbReference>
<reference evidence="7 8" key="1">
    <citation type="submission" date="2023-08" db="EMBL/GenBank/DDBJ databases">
        <title>Alcaligenaceae gen. nov., a novel taxon isolated from the sludge of Yixing Pesticide Factory.</title>
        <authorList>
            <person name="Ruan L."/>
        </authorList>
    </citation>
    <scope>NUCLEOTIDE SEQUENCE [LARGE SCALE GENOMIC DNA]</scope>
    <source>
        <strain evidence="7 8">LG-2</strain>
    </source>
</reference>
<gene>
    <name evidence="7" type="ORF">Q8947_12545</name>
</gene>
<dbReference type="SUPFAM" id="SSF55424">
    <property type="entry name" value="FAD/NAD-linked reductases, dimerisation (C-terminal) domain"/>
    <property type="match status" value="1"/>
</dbReference>
<evidence type="ECO:0000256" key="1">
    <source>
        <dbReference type="ARBA" id="ARBA00001974"/>
    </source>
</evidence>
<dbReference type="InterPro" id="IPR036188">
    <property type="entry name" value="FAD/NAD-bd_sf"/>
</dbReference>
<dbReference type="PIRSF" id="PIRSF000350">
    <property type="entry name" value="Mercury_reductase_MerA"/>
    <property type="match status" value="1"/>
</dbReference>
<keyword evidence="4" id="KW-0274">FAD</keyword>
<dbReference type="EC" id="1.8.1.4" evidence="7"/>
<name>A0ABU1D8M9_9BURK</name>
<evidence type="ECO:0000259" key="5">
    <source>
        <dbReference type="Pfam" id="PF02852"/>
    </source>
</evidence>
<keyword evidence="7" id="KW-0560">Oxidoreductase</keyword>
<comment type="caution">
    <text evidence="7">The sequence shown here is derived from an EMBL/GenBank/DDBJ whole genome shotgun (WGS) entry which is preliminary data.</text>
</comment>
<protein>
    <submittedName>
        <fullName evidence="7">Dihydrolipoyl dehydrogenase</fullName>
        <ecNumber evidence="7">1.8.1.4</ecNumber>
    </submittedName>
</protein>
<keyword evidence="3" id="KW-0285">Flavoprotein</keyword>
<evidence type="ECO:0000259" key="6">
    <source>
        <dbReference type="Pfam" id="PF07992"/>
    </source>
</evidence>
<accession>A0ABU1D8M9</accession>
<dbReference type="Gene3D" id="3.30.390.30">
    <property type="match status" value="1"/>
</dbReference>
<dbReference type="InterPro" id="IPR004099">
    <property type="entry name" value="Pyr_nucl-diS_OxRdtase_dimer"/>
</dbReference>
<dbReference type="PRINTS" id="PR00368">
    <property type="entry name" value="FADPNR"/>
</dbReference>
<sequence length="461" mass="49931">MKTLQVDVAVIGAGTAGMTAWRAAAREGARVVLIEDGPYGTTCARVGCMPSKLLIAAADAAQGARDAASFGVHVGGLRIDGREVMERVRRERDRFVGFTLRSIESMPEEDKLRGRARFVSDTVLDVGGHTRVEARAIVIATGTRPNVPAQYEPLGERAIVNDDVFEWHDLPESVLVLGAGVIGLELGQALSRLGVRTRIVQRSAHIGGLRDPLVYQSALAAFRNELDLCLDAAILGVRRVGSEAEVRYQVPGCAEVVERFEYVLLAAGRVPNLEGMGLENTSIKLDERGRPLFDPATLRIGETPIFIAGDVNGILPLLHEAADDGRIAGRNAARYPDVQAAERRAALSIVFTDPQLAAVGLRFNELPPDAAVAEVDFADQGRSRIMLKNRGKLRVYAERDSGVFIGAEMAGPAMEHIAHLLAWAVQQRLTVQQMLAMPFYHPVIEEGVRTALQRLAGEMAE</sequence>
<organism evidence="7 8">
    <name type="scientific">Yanghanlia caeni</name>
    <dbReference type="NCBI Taxonomy" id="3064283"/>
    <lineage>
        <taxon>Bacteria</taxon>
        <taxon>Pseudomonadati</taxon>
        <taxon>Pseudomonadota</taxon>
        <taxon>Betaproteobacteria</taxon>
        <taxon>Burkholderiales</taxon>
        <taxon>Alcaligenaceae</taxon>
        <taxon>Yanghanlia</taxon>
    </lineage>
</organism>
<comment type="similarity">
    <text evidence="2">Belongs to the class-I pyridine nucleotide-disulfide oxidoreductase family.</text>
</comment>
<dbReference type="SUPFAM" id="SSF51905">
    <property type="entry name" value="FAD/NAD(P)-binding domain"/>
    <property type="match status" value="1"/>
</dbReference>
<evidence type="ECO:0000256" key="2">
    <source>
        <dbReference type="ARBA" id="ARBA00007532"/>
    </source>
</evidence>
<evidence type="ECO:0000313" key="7">
    <source>
        <dbReference type="EMBL" id="MDR4126808.1"/>
    </source>
</evidence>
<dbReference type="InterPro" id="IPR016156">
    <property type="entry name" value="FAD/NAD-linked_Rdtase_dimer_sf"/>
</dbReference>
<dbReference type="Pfam" id="PF07992">
    <property type="entry name" value="Pyr_redox_2"/>
    <property type="match status" value="1"/>
</dbReference>
<dbReference type="EMBL" id="JAUZQE010000037">
    <property type="protein sequence ID" value="MDR4126808.1"/>
    <property type="molecule type" value="Genomic_DNA"/>
</dbReference>
<dbReference type="Gene3D" id="3.50.50.60">
    <property type="entry name" value="FAD/NAD(P)-binding domain"/>
    <property type="match status" value="3"/>
</dbReference>
<dbReference type="InterPro" id="IPR001100">
    <property type="entry name" value="Pyr_nuc-diS_OxRdtase"/>
</dbReference>
<dbReference type="PRINTS" id="PR00411">
    <property type="entry name" value="PNDRDTASEI"/>
</dbReference>
<feature type="domain" description="FAD/NAD(P)-binding" evidence="6">
    <location>
        <begin position="7"/>
        <end position="325"/>
    </location>
</feature>
<dbReference type="NCBIfam" id="NF004939">
    <property type="entry name" value="PRK06292.1-1"/>
    <property type="match status" value="1"/>
</dbReference>
<dbReference type="GO" id="GO:0004148">
    <property type="term" value="F:dihydrolipoyl dehydrogenase (NADH) activity"/>
    <property type="evidence" value="ECO:0007669"/>
    <property type="project" value="UniProtKB-EC"/>
</dbReference>